<evidence type="ECO:0000313" key="6">
    <source>
        <dbReference type="Proteomes" id="UP000324233"/>
    </source>
</evidence>
<reference evidence="5 6" key="1">
    <citation type="submission" date="2019-08" db="EMBL/GenBank/DDBJ databases">
        <title>Deep-cultivation of Planctomycetes and their phenomic and genomic characterization uncovers novel biology.</title>
        <authorList>
            <person name="Wiegand S."/>
            <person name="Jogler M."/>
            <person name="Boedeker C."/>
            <person name="Pinto D."/>
            <person name="Vollmers J."/>
            <person name="Rivas-Marin E."/>
            <person name="Kohn T."/>
            <person name="Peeters S.H."/>
            <person name="Heuer A."/>
            <person name="Rast P."/>
            <person name="Oberbeckmann S."/>
            <person name="Bunk B."/>
            <person name="Jeske O."/>
            <person name="Meyerdierks A."/>
            <person name="Storesund J.E."/>
            <person name="Kallscheuer N."/>
            <person name="Luecker S."/>
            <person name="Lage O.M."/>
            <person name="Pohl T."/>
            <person name="Merkel B.J."/>
            <person name="Hornburger P."/>
            <person name="Mueller R.-W."/>
            <person name="Bruemmer F."/>
            <person name="Labrenz M."/>
            <person name="Spormann A.M."/>
            <person name="Op den Camp H."/>
            <person name="Overmann J."/>
            <person name="Amann R."/>
            <person name="Jetten M.S.M."/>
            <person name="Mascher T."/>
            <person name="Medema M.H."/>
            <person name="Devos D.P."/>
            <person name="Kaster A.-K."/>
            <person name="Ovreas L."/>
            <person name="Rohde M."/>
            <person name="Galperin M.Y."/>
            <person name="Jogler C."/>
        </authorList>
    </citation>
    <scope>NUCLEOTIDE SEQUENCE [LARGE SCALE GENOMIC DNA]</scope>
    <source>
        <strain evidence="5 6">OJF2</strain>
    </source>
</reference>
<evidence type="ECO:0000256" key="4">
    <source>
        <dbReference type="SAM" id="MobiDB-lite"/>
    </source>
</evidence>
<keyword evidence="2" id="KW-0687">Ribonucleoprotein</keyword>
<feature type="compositionally biased region" description="Low complexity" evidence="4">
    <location>
        <begin position="81"/>
        <end position="95"/>
    </location>
</feature>
<evidence type="ECO:0000256" key="1">
    <source>
        <dbReference type="ARBA" id="ARBA00022980"/>
    </source>
</evidence>
<feature type="region of interest" description="Disordered" evidence="4">
    <location>
        <begin position="1"/>
        <end position="23"/>
    </location>
</feature>
<dbReference type="NCBIfam" id="TIGR00002">
    <property type="entry name" value="S16"/>
    <property type="match status" value="1"/>
</dbReference>
<evidence type="ECO:0000256" key="3">
    <source>
        <dbReference type="ARBA" id="ARBA00035310"/>
    </source>
</evidence>
<keyword evidence="6" id="KW-1185">Reference proteome</keyword>
<accession>A0A5B9W7L7</accession>
<dbReference type="KEGG" id="agv:OJF2_52670"/>
<protein>
    <recommendedName>
        <fullName evidence="3">30S ribosomal protein S16</fullName>
    </recommendedName>
</protein>
<feature type="region of interest" description="Disordered" evidence="4">
    <location>
        <begin position="61"/>
        <end position="95"/>
    </location>
</feature>
<organism evidence="5 6">
    <name type="scientific">Aquisphaera giovannonii</name>
    <dbReference type="NCBI Taxonomy" id="406548"/>
    <lineage>
        <taxon>Bacteria</taxon>
        <taxon>Pseudomonadati</taxon>
        <taxon>Planctomycetota</taxon>
        <taxon>Planctomycetia</taxon>
        <taxon>Isosphaerales</taxon>
        <taxon>Isosphaeraceae</taxon>
        <taxon>Aquisphaera</taxon>
    </lineage>
</organism>
<name>A0A5B9W7L7_9BACT</name>
<proteinExistence type="predicted"/>
<dbReference type="GO" id="GO:0005737">
    <property type="term" value="C:cytoplasm"/>
    <property type="evidence" value="ECO:0007669"/>
    <property type="project" value="UniProtKB-ARBA"/>
</dbReference>
<dbReference type="EMBL" id="CP042997">
    <property type="protein sequence ID" value="QEH36682.1"/>
    <property type="molecule type" value="Genomic_DNA"/>
</dbReference>
<dbReference type="SUPFAM" id="SSF54565">
    <property type="entry name" value="Ribosomal protein S16"/>
    <property type="match status" value="1"/>
</dbReference>
<evidence type="ECO:0000313" key="5">
    <source>
        <dbReference type="EMBL" id="QEH36682.1"/>
    </source>
</evidence>
<dbReference type="Gene3D" id="3.30.1320.10">
    <property type="match status" value="1"/>
</dbReference>
<dbReference type="PANTHER" id="PTHR12919">
    <property type="entry name" value="30S RIBOSOMAL PROTEIN S16"/>
    <property type="match status" value="1"/>
</dbReference>
<feature type="compositionally biased region" description="Basic and acidic residues" evidence="4">
    <location>
        <begin position="1"/>
        <end position="17"/>
    </location>
</feature>
<dbReference type="AlphaFoldDB" id="A0A5B9W7L7"/>
<dbReference type="GO" id="GO:0003735">
    <property type="term" value="F:structural constituent of ribosome"/>
    <property type="evidence" value="ECO:0007669"/>
    <property type="project" value="InterPro"/>
</dbReference>
<dbReference type="GO" id="GO:0015935">
    <property type="term" value="C:small ribosomal subunit"/>
    <property type="evidence" value="ECO:0007669"/>
    <property type="project" value="TreeGrafter"/>
</dbReference>
<dbReference type="GO" id="GO:0006412">
    <property type="term" value="P:translation"/>
    <property type="evidence" value="ECO:0007669"/>
    <property type="project" value="InterPro"/>
</dbReference>
<dbReference type="Proteomes" id="UP000324233">
    <property type="component" value="Chromosome"/>
</dbReference>
<dbReference type="InterPro" id="IPR023803">
    <property type="entry name" value="Ribosomal_bS16_dom_sf"/>
</dbReference>
<keyword evidence="1 5" id="KW-0689">Ribosomal protein</keyword>
<sequence>MDSRTPRDGRSIEELGHYDPMSRNAETQTVLNVDRLRYWLSVGAQPSEKVQALLRKHNVKKPAPGEPWALPKPAAAPVPSAPATTPAGPAATTAP</sequence>
<dbReference type="Pfam" id="PF00886">
    <property type="entry name" value="Ribosomal_S16"/>
    <property type="match status" value="1"/>
</dbReference>
<evidence type="ECO:0000256" key="2">
    <source>
        <dbReference type="ARBA" id="ARBA00023274"/>
    </source>
</evidence>
<dbReference type="InterPro" id="IPR000307">
    <property type="entry name" value="Ribosomal_bS16"/>
</dbReference>
<gene>
    <name evidence="5" type="primary">rpsP</name>
    <name evidence="5" type="ORF">OJF2_52670</name>
</gene>
<dbReference type="PANTHER" id="PTHR12919:SF20">
    <property type="entry name" value="SMALL RIBOSOMAL SUBUNIT PROTEIN BS16M"/>
    <property type="match status" value="1"/>
</dbReference>